<evidence type="ECO:0000256" key="1">
    <source>
        <dbReference type="SAM" id="MobiDB-lite"/>
    </source>
</evidence>
<feature type="region of interest" description="Disordered" evidence="1">
    <location>
        <begin position="1"/>
        <end position="54"/>
    </location>
</feature>
<protein>
    <recommendedName>
        <fullName evidence="4">Tim17/Tim22/Tim23/Pmp24 family-domain-containing protein</fullName>
    </recommendedName>
</protein>
<accession>A0A1X2HBS7</accession>
<dbReference type="STRING" id="13706.A0A1X2HBS7"/>
<feature type="compositionally biased region" description="Polar residues" evidence="1">
    <location>
        <begin position="1"/>
        <end position="10"/>
    </location>
</feature>
<feature type="compositionally biased region" description="Polar residues" evidence="1">
    <location>
        <begin position="28"/>
        <end position="39"/>
    </location>
</feature>
<comment type="caution">
    <text evidence="2">The sequence shown here is derived from an EMBL/GenBank/DDBJ whole genome shotgun (WGS) entry which is preliminary data.</text>
</comment>
<organism evidence="2 3">
    <name type="scientific">Syncephalastrum racemosum</name>
    <name type="common">Filamentous fungus</name>
    <dbReference type="NCBI Taxonomy" id="13706"/>
    <lineage>
        <taxon>Eukaryota</taxon>
        <taxon>Fungi</taxon>
        <taxon>Fungi incertae sedis</taxon>
        <taxon>Mucoromycota</taxon>
        <taxon>Mucoromycotina</taxon>
        <taxon>Mucoromycetes</taxon>
        <taxon>Mucorales</taxon>
        <taxon>Syncephalastraceae</taxon>
        <taxon>Syncephalastrum</taxon>
    </lineage>
</organism>
<dbReference type="EMBL" id="MCGN01000005">
    <property type="protein sequence ID" value="ORY96268.1"/>
    <property type="molecule type" value="Genomic_DNA"/>
</dbReference>
<evidence type="ECO:0000313" key="3">
    <source>
        <dbReference type="Proteomes" id="UP000242180"/>
    </source>
</evidence>
<feature type="compositionally biased region" description="Basic and acidic residues" evidence="1">
    <location>
        <begin position="41"/>
        <end position="50"/>
    </location>
</feature>
<proteinExistence type="predicted"/>
<keyword evidence="3" id="KW-1185">Reference proteome</keyword>
<dbReference type="OMA" id="RVSMANE"/>
<sequence length="232" mass="25265">MEGTETRQQQPPTPGVSLSPPVAPEGYTFTTIPPSSLPTANEHEDEHKEYQSTGRAGLDTKPRLIFMTGLGSFWGFCMGSFLGGRQSGLQYLAENAHRLPTTVQGWYFYHKTKNYRVMLGGIRRGMQYAGRTGGLCLLYGTIEAGYDRIRGEADILNSLSAGVTTGLLFSAMTKLTRGSVRSSVMFGTVFGFAAGGLSDLHQTIAGHPPHTFAKLPRVSMANENRSFFPPSF</sequence>
<dbReference type="InParanoid" id="A0A1X2HBS7"/>
<dbReference type="Proteomes" id="UP000242180">
    <property type="component" value="Unassembled WGS sequence"/>
</dbReference>
<dbReference type="AlphaFoldDB" id="A0A1X2HBS7"/>
<reference evidence="2 3" key="1">
    <citation type="submission" date="2016-07" db="EMBL/GenBank/DDBJ databases">
        <title>Pervasive Adenine N6-methylation of Active Genes in Fungi.</title>
        <authorList>
            <consortium name="DOE Joint Genome Institute"/>
            <person name="Mondo S.J."/>
            <person name="Dannebaum R.O."/>
            <person name="Kuo R.C."/>
            <person name="Labutti K."/>
            <person name="Haridas S."/>
            <person name="Kuo A."/>
            <person name="Salamov A."/>
            <person name="Ahrendt S.R."/>
            <person name="Lipzen A."/>
            <person name="Sullivan W."/>
            <person name="Andreopoulos W.B."/>
            <person name="Clum A."/>
            <person name="Lindquist E."/>
            <person name="Daum C."/>
            <person name="Ramamoorthy G.K."/>
            <person name="Gryganskyi A."/>
            <person name="Culley D."/>
            <person name="Magnuson J.K."/>
            <person name="James T.Y."/>
            <person name="O'Malley M.A."/>
            <person name="Stajich J.E."/>
            <person name="Spatafora J.W."/>
            <person name="Visel A."/>
            <person name="Grigoriev I.V."/>
        </authorList>
    </citation>
    <scope>NUCLEOTIDE SEQUENCE [LARGE SCALE GENOMIC DNA]</scope>
    <source>
        <strain evidence="2 3">NRRL 2496</strain>
    </source>
</reference>
<dbReference type="PANTHER" id="PTHR37852">
    <property type="entry name" value="YALI0B21208P"/>
    <property type="match status" value="1"/>
</dbReference>
<name>A0A1X2HBS7_SYNRA</name>
<dbReference type="Pfam" id="PF02466">
    <property type="entry name" value="Tim17"/>
    <property type="match status" value="1"/>
</dbReference>
<gene>
    <name evidence="2" type="ORF">BCR43DRAFT_457812</name>
</gene>
<evidence type="ECO:0000313" key="2">
    <source>
        <dbReference type="EMBL" id="ORY96268.1"/>
    </source>
</evidence>
<dbReference type="PANTHER" id="PTHR37852:SF1">
    <property type="entry name" value="HIG1 DOMAIN-CONTAINING PROTEIN"/>
    <property type="match status" value="1"/>
</dbReference>
<evidence type="ECO:0008006" key="4">
    <source>
        <dbReference type="Google" id="ProtNLM"/>
    </source>
</evidence>
<dbReference type="OrthoDB" id="5584028at2759"/>